<evidence type="ECO:0000256" key="3">
    <source>
        <dbReference type="RuleBase" id="RU003718"/>
    </source>
</evidence>
<dbReference type="FunFam" id="3.40.50.2000:FF:000047">
    <property type="entry name" value="Glycosyltransferase"/>
    <property type="match status" value="1"/>
</dbReference>
<gene>
    <name evidence="5" type="ORF">M6B38_233090</name>
</gene>
<reference evidence="5" key="2">
    <citation type="submission" date="2023-04" db="EMBL/GenBank/DDBJ databases">
        <authorList>
            <person name="Bruccoleri R.E."/>
            <person name="Oakeley E.J."/>
            <person name="Faust A.-M."/>
            <person name="Dessus-Babus S."/>
            <person name="Altorfer M."/>
            <person name="Burckhardt D."/>
            <person name="Oertli M."/>
            <person name="Naumann U."/>
            <person name="Petersen F."/>
            <person name="Wong J."/>
        </authorList>
    </citation>
    <scope>NUCLEOTIDE SEQUENCE</scope>
    <source>
        <strain evidence="5">GSM-AAB239-AS_SAM_17_03QT</strain>
        <tissue evidence="5">Leaf</tissue>
    </source>
</reference>
<dbReference type="InterPro" id="IPR035595">
    <property type="entry name" value="UDP_glycos_trans_CS"/>
</dbReference>
<dbReference type="PANTHER" id="PTHR48047:SF182">
    <property type="entry name" value="GLYCOSYLTRANSFERASE"/>
    <property type="match status" value="1"/>
</dbReference>
<dbReference type="CDD" id="cd03784">
    <property type="entry name" value="GT1_Gtf-like"/>
    <property type="match status" value="1"/>
</dbReference>
<dbReference type="GO" id="GO:0035251">
    <property type="term" value="F:UDP-glucosyltransferase activity"/>
    <property type="evidence" value="ECO:0007669"/>
    <property type="project" value="TreeGrafter"/>
</dbReference>
<protein>
    <recommendedName>
        <fullName evidence="4">Glycosyltransferase</fullName>
        <ecNumber evidence="4">2.4.1.-</ecNumber>
    </recommendedName>
</protein>
<evidence type="ECO:0000313" key="5">
    <source>
        <dbReference type="EMBL" id="KAJ6793930.1"/>
    </source>
</evidence>
<accession>A0AAX6DQ66</accession>
<evidence type="ECO:0000313" key="6">
    <source>
        <dbReference type="Proteomes" id="UP001140949"/>
    </source>
</evidence>
<comment type="caution">
    <text evidence="5">The sequence shown here is derived from an EMBL/GenBank/DDBJ whole genome shotgun (WGS) entry which is preliminary data.</text>
</comment>
<dbReference type="Proteomes" id="UP001140949">
    <property type="component" value="Unassembled WGS sequence"/>
</dbReference>
<dbReference type="PROSITE" id="PS00375">
    <property type="entry name" value="UDPGT"/>
    <property type="match status" value="1"/>
</dbReference>
<dbReference type="Gene3D" id="3.40.50.2000">
    <property type="entry name" value="Glycogen Phosphorylase B"/>
    <property type="match status" value="2"/>
</dbReference>
<dbReference type="EC" id="2.4.1.-" evidence="4"/>
<dbReference type="PANTHER" id="PTHR48047">
    <property type="entry name" value="GLYCOSYLTRANSFERASE"/>
    <property type="match status" value="1"/>
</dbReference>
<reference evidence="5" key="1">
    <citation type="journal article" date="2023" name="GigaByte">
        <title>Genome assembly of the bearded iris, Iris pallida Lam.</title>
        <authorList>
            <person name="Bruccoleri R.E."/>
            <person name="Oakeley E.J."/>
            <person name="Faust A.M.E."/>
            <person name="Altorfer M."/>
            <person name="Dessus-Babus S."/>
            <person name="Burckhardt D."/>
            <person name="Oertli M."/>
            <person name="Naumann U."/>
            <person name="Petersen F."/>
            <person name="Wong J."/>
        </authorList>
    </citation>
    <scope>NUCLEOTIDE SEQUENCE</scope>
    <source>
        <strain evidence="5">GSM-AAB239-AS_SAM_17_03QT</strain>
    </source>
</reference>
<dbReference type="InterPro" id="IPR002213">
    <property type="entry name" value="UDP_glucos_trans"/>
</dbReference>
<keyword evidence="3" id="KW-0328">Glycosyltransferase</keyword>
<evidence type="ECO:0000256" key="4">
    <source>
        <dbReference type="RuleBase" id="RU362057"/>
    </source>
</evidence>
<keyword evidence="2 3" id="KW-0808">Transferase</keyword>
<comment type="similarity">
    <text evidence="1 3">Belongs to the UDP-glycosyltransferase family.</text>
</comment>
<evidence type="ECO:0000256" key="1">
    <source>
        <dbReference type="ARBA" id="ARBA00009995"/>
    </source>
</evidence>
<dbReference type="Pfam" id="PF00201">
    <property type="entry name" value="UDPGT"/>
    <property type="match status" value="1"/>
</dbReference>
<name>A0AAX6DQ66_IRIPA</name>
<dbReference type="EMBL" id="JANAVB010042618">
    <property type="protein sequence ID" value="KAJ6793930.1"/>
    <property type="molecule type" value="Genomic_DNA"/>
</dbReference>
<keyword evidence="6" id="KW-1185">Reference proteome</keyword>
<dbReference type="SUPFAM" id="SSF53756">
    <property type="entry name" value="UDP-Glycosyltransferase/glycogen phosphorylase"/>
    <property type="match status" value="1"/>
</dbReference>
<organism evidence="5 6">
    <name type="scientific">Iris pallida</name>
    <name type="common">Sweet iris</name>
    <dbReference type="NCBI Taxonomy" id="29817"/>
    <lineage>
        <taxon>Eukaryota</taxon>
        <taxon>Viridiplantae</taxon>
        <taxon>Streptophyta</taxon>
        <taxon>Embryophyta</taxon>
        <taxon>Tracheophyta</taxon>
        <taxon>Spermatophyta</taxon>
        <taxon>Magnoliopsida</taxon>
        <taxon>Liliopsida</taxon>
        <taxon>Asparagales</taxon>
        <taxon>Iridaceae</taxon>
        <taxon>Iridoideae</taxon>
        <taxon>Irideae</taxon>
        <taxon>Iris</taxon>
    </lineage>
</organism>
<sequence>MDVHIFFLPFLAPGHMIPMTDLAKLLAGRGVKATIVTTTANASQVQPALDGSPHLDVTLLTLPFLPSVPENVTSLPTPGLTPEFIAGLNSLKSSFERLLVEHRPDCIISDVFYPWTGDLAAEHGIPRIAFHGTGSFVLSVGAAIRRFKPHEIASADDEPFLLPGLPHRVELCRSQLMGGMDGSDELMNQITESYMKKTYGDVMNTFHEMEPGYADQLSKKTWLVGPVSLCNRDATERAVRGGGGGGQENEFDRCLDWLDSKSAGSVLYACFGSLGQFSSSQLGEIAGGLNCSGRPFVWVVRNNAGYDDTSEWMPEGFEEEEGLVIRGWAPQMLILSHPAVGGFMTHCGWNSCMEGASAGVPMVTWPLFAEQFYNERLLVDVLGIGVAVGSKVCSNVVEERTFVSREQVRKAVEEVMGGGEEADERRKRAREVAEMARRAVEEGGSSYNGLSCLIQELRDIKAGDAALSENVVTGLSQRELIE</sequence>
<proteinExistence type="inferred from homology"/>
<dbReference type="AlphaFoldDB" id="A0AAX6DQ66"/>
<evidence type="ECO:0000256" key="2">
    <source>
        <dbReference type="ARBA" id="ARBA00022679"/>
    </source>
</evidence>